<feature type="transmembrane region" description="Helical" evidence="1">
    <location>
        <begin position="117"/>
        <end position="139"/>
    </location>
</feature>
<sequence>MRRLGAKRRMRRIPIKQIYKSPVELQSFAAYRLLKMMVVIAVVTVVAFALRIVFNDQEPFSLDIVSMLRERFDRTFQLGDETTSPVDFITAMWGVVVTICLGVAFQSERFVSDRDAIGSFSSLLICSALATSFITGFWIPEMYHTNGIAKTVIITGAGALLMGWILNYGSQIYITHRSMRRNEQARDADLRQYARLENTRPGYWRLLWRAVAVCVADMAFWSVLSSATGQIAHLRSGRGMALLLASSLLSTGIVVLHAYVRNRFVESIPDRGWSLMASFALGLFSLVVMWYVLAVLWAAMAQGADGRRYVLAVLGAWCLANLLFGRAVFGLRVLHPFRGLLQDARFTQKAMQWQHYELFAQFVESNALPRHDVSEYGMDLRLLVIPWKELETALADGVTELELVPECASLFFPDARKDGIPLVAFSSDELKALIRSRRKSRDWKATPDLNRRAFRELVRCPVHLDETINETLCLYLALICDDVRYVTLLHDA</sequence>
<keyword evidence="1" id="KW-0472">Membrane</keyword>
<dbReference type="Proteomes" id="UP000035645">
    <property type="component" value="Unassembled WGS sequence"/>
</dbReference>
<feature type="transmembrane region" description="Helical" evidence="1">
    <location>
        <begin position="239"/>
        <end position="260"/>
    </location>
</feature>
<gene>
    <name evidence="2" type="ORF">BANIM336_00457</name>
</gene>
<accession>A0AAV2W1K2</accession>
<evidence type="ECO:0000313" key="2">
    <source>
        <dbReference type="EMBL" id="CDI67148.1"/>
    </source>
</evidence>
<organism evidence="2 3">
    <name type="scientific">Bifidobacterium animalis subsp. animalis IM386</name>
    <dbReference type="NCBI Taxonomy" id="1402194"/>
    <lineage>
        <taxon>Bacteria</taxon>
        <taxon>Bacillati</taxon>
        <taxon>Actinomycetota</taxon>
        <taxon>Actinomycetes</taxon>
        <taxon>Bifidobacteriales</taxon>
        <taxon>Bifidobacteriaceae</taxon>
        <taxon>Bifidobacterium</taxon>
    </lineage>
</organism>
<feature type="transmembrane region" description="Helical" evidence="1">
    <location>
        <begin position="33"/>
        <end position="54"/>
    </location>
</feature>
<name>A0AAV2W1K2_9BIFI</name>
<feature type="transmembrane region" description="Helical" evidence="1">
    <location>
        <begin position="151"/>
        <end position="174"/>
    </location>
</feature>
<reference evidence="2 3" key="1">
    <citation type="submission" date="2013-10" db="EMBL/GenBank/DDBJ databases">
        <authorList>
            <person name="Manrique M."/>
        </authorList>
    </citation>
    <scope>NUCLEOTIDE SEQUENCE [LARGE SCALE GENOMIC DNA]</scope>
    <source>
        <strain evidence="2 3">IM386</strain>
    </source>
</reference>
<dbReference type="AlphaFoldDB" id="A0AAV2W1K2"/>
<keyword evidence="1" id="KW-0812">Transmembrane</keyword>
<feature type="transmembrane region" description="Helical" evidence="1">
    <location>
        <begin position="88"/>
        <end position="105"/>
    </location>
</feature>
<protein>
    <submittedName>
        <fullName evidence="2">Uncharacterized protein</fullName>
    </submittedName>
</protein>
<feature type="transmembrane region" description="Helical" evidence="1">
    <location>
        <begin position="309"/>
        <end position="329"/>
    </location>
</feature>
<reference evidence="2 3" key="2">
    <citation type="submission" date="2015-01" db="EMBL/GenBank/DDBJ databases">
        <title>Genome sequence of a Bifidobacterium animalis strain.</title>
        <authorList>
            <person name="Bogovic-Matijasic B."/>
            <person name="Hacin B."/>
            <person name="Citar M."/>
            <person name="Svigelj K."/>
            <person name="Stempelj M."/>
            <person name="Rogelj I."/>
        </authorList>
    </citation>
    <scope>NUCLEOTIDE SEQUENCE [LARGE SCALE GENOMIC DNA]</scope>
    <source>
        <strain evidence="2 3">IM386</strain>
    </source>
</reference>
<proteinExistence type="predicted"/>
<feature type="transmembrane region" description="Helical" evidence="1">
    <location>
        <begin position="272"/>
        <end position="297"/>
    </location>
</feature>
<evidence type="ECO:0000256" key="1">
    <source>
        <dbReference type="SAM" id="Phobius"/>
    </source>
</evidence>
<evidence type="ECO:0000313" key="3">
    <source>
        <dbReference type="Proteomes" id="UP000035645"/>
    </source>
</evidence>
<comment type="caution">
    <text evidence="2">The sequence shown here is derived from an EMBL/GenBank/DDBJ whole genome shotgun (WGS) entry which is preliminary data.</text>
</comment>
<dbReference type="EMBL" id="CBUQ010000005">
    <property type="protein sequence ID" value="CDI67148.1"/>
    <property type="molecule type" value="Genomic_DNA"/>
</dbReference>
<keyword evidence="1" id="KW-1133">Transmembrane helix</keyword>